<dbReference type="SUPFAM" id="SSF143113">
    <property type="entry name" value="NAP-like"/>
    <property type="match status" value="1"/>
</dbReference>
<dbReference type="Pfam" id="PF00956">
    <property type="entry name" value="NAP"/>
    <property type="match status" value="1"/>
</dbReference>
<feature type="region of interest" description="Disordered" evidence="3">
    <location>
        <begin position="288"/>
        <end position="345"/>
    </location>
</feature>
<dbReference type="PANTHER" id="PTHR11875">
    <property type="entry name" value="TESTIS-SPECIFIC Y-ENCODED PROTEIN"/>
    <property type="match status" value="1"/>
</dbReference>
<dbReference type="AlphaFoldDB" id="A0A9P4MHQ7"/>
<dbReference type="Proteomes" id="UP000799439">
    <property type="component" value="Unassembled WGS sequence"/>
</dbReference>
<feature type="compositionally biased region" description="Acidic residues" evidence="3">
    <location>
        <begin position="290"/>
        <end position="314"/>
    </location>
</feature>
<organism evidence="4 5">
    <name type="scientific">Myriangium duriaei CBS 260.36</name>
    <dbReference type="NCBI Taxonomy" id="1168546"/>
    <lineage>
        <taxon>Eukaryota</taxon>
        <taxon>Fungi</taxon>
        <taxon>Dikarya</taxon>
        <taxon>Ascomycota</taxon>
        <taxon>Pezizomycotina</taxon>
        <taxon>Dothideomycetes</taxon>
        <taxon>Dothideomycetidae</taxon>
        <taxon>Myriangiales</taxon>
        <taxon>Myriangiaceae</taxon>
        <taxon>Myriangium</taxon>
    </lineage>
</organism>
<reference evidence="4" key="1">
    <citation type="journal article" date="2020" name="Stud. Mycol.">
        <title>101 Dothideomycetes genomes: a test case for predicting lifestyles and emergence of pathogens.</title>
        <authorList>
            <person name="Haridas S."/>
            <person name="Albert R."/>
            <person name="Binder M."/>
            <person name="Bloem J."/>
            <person name="Labutti K."/>
            <person name="Salamov A."/>
            <person name="Andreopoulos B."/>
            <person name="Baker S."/>
            <person name="Barry K."/>
            <person name="Bills G."/>
            <person name="Bluhm B."/>
            <person name="Cannon C."/>
            <person name="Castanera R."/>
            <person name="Culley D."/>
            <person name="Daum C."/>
            <person name="Ezra D."/>
            <person name="Gonzalez J."/>
            <person name="Henrissat B."/>
            <person name="Kuo A."/>
            <person name="Liang C."/>
            <person name="Lipzen A."/>
            <person name="Lutzoni F."/>
            <person name="Magnuson J."/>
            <person name="Mondo S."/>
            <person name="Nolan M."/>
            <person name="Ohm R."/>
            <person name="Pangilinan J."/>
            <person name="Park H.-J."/>
            <person name="Ramirez L."/>
            <person name="Alfaro M."/>
            <person name="Sun H."/>
            <person name="Tritt A."/>
            <person name="Yoshinaga Y."/>
            <person name="Zwiers L.-H."/>
            <person name="Turgeon B."/>
            <person name="Goodwin S."/>
            <person name="Spatafora J."/>
            <person name="Crous P."/>
            <person name="Grigoriev I."/>
        </authorList>
    </citation>
    <scope>NUCLEOTIDE SEQUENCE</scope>
    <source>
        <strain evidence="4">CBS 260.36</strain>
    </source>
</reference>
<proteinExistence type="inferred from homology"/>
<gene>
    <name evidence="4" type="ORF">K461DRAFT_327721</name>
</gene>
<dbReference type="InterPro" id="IPR037231">
    <property type="entry name" value="NAP-like_sf"/>
</dbReference>
<evidence type="ECO:0000256" key="2">
    <source>
        <dbReference type="RuleBase" id="RU003876"/>
    </source>
</evidence>
<keyword evidence="5" id="KW-1185">Reference proteome</keyword>
<comment type="caution">
    <text evidence="4">The sequence shown here is derived from an EMBL/GenBank/DDBJ whole genome shotgun (WGS) entry which is preliminary data.</text>
</comment>
<protein>
    <submittedName>
        <fullName evidence="4">Nucleosome assembly protein family</fullName>
    </submittedName>
</protein>
<evidence type="ECO:0000313" key="4">
    <source>
        <dbReference type="EMBL" id="KAF2153418.1"/>
    </source>
</evidence>
<dbReference type="Gene3D" id="3.30.1120.90">
    <property type="entry name" value="Nucleosome assembly protein"/>
    <property type="match status" value="1"/>
</dbReference>
<comment type="similarity">
    <text evidence="1 2">Belongs to the nucleosome assembly protein (NAP) family.</text>
</comment>
<dbReference type="OrthoDB" id="19419at2759"/>
<evidence type="ECO:0000313" key="5">
    <source>
        <dbReference type="Proteomes" id="UP000799439"/>
    </source>
</evidence>
<sequence>MSDAMDDAQEMVTYEELANLECEFDDLDVEIIRKQYFLSKPLYAKRKAAVAKIDGFWPLVLEESPQEIDRYIQPSDSEIFASSLKSIEVDRFELTSESDDTVGDPRSVSIKFEFSENEWFSDRVLEKRFWWRRASDGWTGLVSEPVNVSWRKGKDPTKGLMDGAVKLWQARKQNGDMQKRDLPEFDHMAKITQTWNGDNTSFFTWFAFVSSRRWVSQEESSAAVQAEKERRKRASQGLEDGPTQLPEDDQLEKQVEAHEDGDTLATILAEDLWPGAIKYFTQAQEAAVLSDEEFEEDDEDEDEDEDESGNEGELVDLRKLAQGVDSDGIVDASNGGQPPRKKRKA</sequence>
<feature type="region of interest" description="Disordered" evidence="3">
    <location>
        <begin position="225"/>
        <end position="247"/>
    </location>
</feature>
<evidence type="ECO:0000256" key="3">
    <source>
        <dbReference type="SAM" id="MobiDB-lite"/>
    </source>
</evidence>
<evidence type="ECO:0000256" key="1">
    <source>
        <dbReference type="ARBA" id="ARBA00009947"/>
    </source>
</evidence>
<name>A0A9P4MHQ7_9PEZI</name>
<dbReference type="GO" id="GO:0005634">
    <property type="term" value="C:nucleus"/>
    <property type="evidence" value="ECO:0007669"/>
    <property type="project" value="InterPro"/>
</dbReference>
<accession>A0A9P4MHQ7</accession>
<dbReference type="GO" id="GO:0006334">
    <property type="term" value="P:nucleosome assembly"/>
    <property type="evidence" value="ECO:0007669"/>
    <property type="project" value="InterPro"/>
</dbReference>
<dbReference type="EMBL" id="ML996085">
    <property type="protein sequence ID" value="KAF2153418.1"/>
    <property type="molecule type" value="Genomic_DNA"/>
</dbReference>
<dbReference type="InterPro" id="IPR002164">
    <property type="entry name" value="NAP_family"/>
</dbReference>